<evidence type="ECO:0000313" key="2">
    <source>
        <dbReference type="EMBL" id="MFD2570721.1"/>
    </source>
</evidence>
<dbReference type="Proteomes" id="UP001597469">
    <property type="component" value="Unassembled WGS sequence"/>
</dbReference>
<dbReference type="RefSeq" id="WP_381521642.1">
    <property type="nucleotide sequence ID" value="NZ_JBHULN010000004.1"/>
</dbReference>
<dbReference type="EMBL" id="JBHULN010000004">
    <property type="protein sequence ID" value="MFD2570721.1"/>
    <property type="molecule type" value="Genomic_DNA"/>
</dbReference>
<accession>A0ABW5M2B6</accession>
<dbReference type="Pfam" id="PF12771">
    <property type="entry name" value="SusD-like_2"/>
    <property type="match status" value="1"/>
</dbReference>
<keyword evidence="3" id="KW-1185">Reference proteome</keyword>
<reference evidence="3" key="1">
    <citation type="journal article" date="2019" name="Int. J. Syst. Evol. Microbiol.">
        <title>The Global Catalogue of Microorganisms (GCM) 10K type strain sequencing project: providing services to taxonomists for standard genome sequencing and annotation.</title>
        <authorList>
            <consortium name="The Broad Institute Genomics Platform"/>
            <consortium name="The Broad Institute Genome Sequencing Center for Infectious Disease"/>
            <person name="Wu L."/>
            <person name="Ma J."/>
        </authorList>
    </citation>
    <scope>NUCLEOTIDE SEQUENCE [LARGE SCALE GENOMIC DNA]</scope>
    <source>
        <strain evidence="3">KCTC 42805</strain>
    </source>
</reference>
<evidence type="ECO:0000313" key="3">
    <source>
        <dbReference type="Proteomes" id="UP001597469"/>
    </source>
</evidence>
<keyword evidence="1" id="KW-0732">Signal</keyword>
<organism evidence="2 3">
    <name type="scientific">Spirosoma soli</name>
    <dbReference type="NCBI Taxonomy" id="1770529"/>
    <lineage>
        <taxon>Bacteria</taxon>
        <taxon>Pseudomonadati</taxon>
        <taxon>Bacteroidota</taxon>
        <taxon>Cytophagia</taxon>
        <taxon>Cytophagales</taxon>
        <taxon>Cytophagaceae</taxon>
        <taxon>Spirosoma</taxon>
    </lineage>
</organism>
<dbReference type="InterPro" id="IPR041662">
    <property type="entry name" value="SusD-like_2"/>
</dbReference>
<keyword evidence="2" id="KW-0449">Lipoprotein</keyword>
<dbReference type="Gene3D" id="1.25.40.390">
    <property type="match status" value="1"/>
</dbReference>
<gene>
    <name evidence="2" type="ORF">ACFSUS_08770</name>
</gene>
<evidence type="ECO:0000256" key="1">
    <source>
        <dbReference type="SAM" id="SignalP"/>
    </source>
</evidence>
<dbReference type="PROSITE" id="PS51257">
    <property type="entry name" value="PROKAR_LIPOPROTEIN"/>
    <property type="match status" value="1"/>
</dbReference>
<protein>
    <submittedName>
        <fullName evidence="2">SusD/RagB family nutrient-binding outer membrane lipoprotein</fullName>
    </submittedName>
</protein>
<name>A0ABW5M2B6_9BACT</name>
<dbReference type="SUPFAM" id="SSF48452">
    <property type="entry name" value="TPR-like"/>
    <property type="match status" value="1"/>
</dbReference>
<dbReference type="InterPro" id="IPR011990">
    <property type="entry name" value="TPR-like_helical_dom_sf"/>
</dbReference>
<feature type="chain" id="PRO_5046047860" evidence="1">
    <location>
        <begin position="21"/>
        <end position="522"/>
    </location>
</feature>
<feature type="signal peptide" evidence="1">
    <location>
        <begin position="1"/>
        <end position="20"/>
    </location>
</feature>
<proteinExistence type="predicted"/>
<comment type="caution">
    <text evidence="2">The sequence shown here is derived from an EMBL/GenBank/DDBJ whole genome shotgun (WGS) entry which is preliminary data.</text>
</comment>
<sequence>MKLKVVFLLTALTLASSACKEQFFDINTNPNTLPTATPNFVFTNALKTTTWNPDAAGNLLNVNELGSYWSGQWTQSNGYIISTTQFGYNFTNGDFNYWDGYYDNLNDYQFVIDNADANGQKFLKGPAKVMKALIFQQLVDMYGNVPYTEALKGGAVLAPKFDDQKAVYESLITLLDEAASDIKAGATELQANASYRTIFNGTDIIFGGNITKWAQFANSVKMRILMRQSRVAGRDAYIKTEINKIVSGGAGFITGEDVAVGGPNFFVATAGKINPIYDRWGYSETNARRALNNFPRITQFLINSLKASGDTLRMKRIAYAVGNENQSNPGTSTRAEIAANYVGTPFGASSGFLPGNTSAVGPSLLIRGQFNRPFVIMTAAEVQLNLAEAKQRYADVTLPNTAQAYFEEGIKQSFRALGANTAGADAFKGSKVVNYSWDASPDKLAAISIQKWLAAANLNGFEAWSEYRKTGLPVTPQSVQVTDARRPVRLFYPNTEAGSNTANVTAQGTVDVFNTKLFWDVD</sequence>